<dbReference type="Pfam" id="PF11954">
    <property type="entry name" value="DUF3471"/>
    <property type="match status" value="1"/>
</dbReference>
<sequence>MVVIDRQWYKYQAGEHYLIVIFSTMRYSPTLLITVTLSAALTLLRGGMAAPRNLTQEDFRQWTETIKKAGTNIGIQGMSVAVVYKGETIYSQAFGKKNSKDPFTIETVTNIASLTKAFTAAAVGELVAEGKADWETPVNEYVPEFKSKNPYLTADINLVDLLAHRAGYPMLDFHWFHRNESRPELIKQLRNVEPVAPIRTKWIYNNILYAVAGEASGRIEGKSWEEVVRDKILIPAGMSSSGFSTKTMLTRPNHALGFASKSFEASQRGENYQIPPDTSRLTDAPSGDMFSNVIDLAKWAKLMLRQGKLNGKQVLHKETVEAVTKSWMAVGHGSVTYGLGWMIDDYKGHRMVSHAGANPGFRSHLALFPNEDLALIMLSNKDINEIVSLLALYLADYILDLSKTEDWLFKYLVETDRRYYNNRTPTSLEAFFPPQIKNKPPTRRLEDFAGEYTHSYGPAISFTLKGKGAKASLAFKLTAYEGTLEHYHYDSFRLRLIHAGNTMTGLLSFVTGNNGSVQQLRFTTSDETMVYTKTARA</sequence>
<dbReference type="Gene3D" id="3.40.710.10">
    <property type="entry name" value="DD-peptidase/beta-lactamase superfamily"/>
    <property type="match status" value="1"/>
</dbReference>
<proteinExistence type="inferred from homology"/>
<dbReference type="Pfam" id="PF00144">
    <property type="entry name" value="Beta-lactamase"/>
    <property type="match status" value="1"/>
</dbReference>
<dbReference type="InterPro" id="IPR001466">
    <property type="entry name" value="Beta-lactam-related"/>
</dbReference>
<evidence type="ECO:0008006" key="6">
    <source>
        <dbReference type="Google" id="ProtNLM"/>
    </source>
</evidence>
<reference evidence="4" key="1">
    <citation type="journal article" date="2020" name="Fungal Divers.">
        <title>Resolving the Mortierellaceae phylogeny through synthesis of multi-gene phylogenetics and phylogenomics.</title>
        <authorList>
            <person name="Vandepol N."/>
            <person name="Liber J."/>
            <person name="Desiro A."/>
            <person name="Na H."/>
            <person name="Kennedy M."/>
            <person name="Barry K."/>
            <person name="Grigoriev I.V."/>
            <person name="Miller A.N."/>
            <person name="O'Donnell K."/>
            <person name="Stajich J.E."/>
            <person name="Bonito G."/>
        </authorList>
    </citation>
    <scope>NUCLEOTIDE SEQUENCE</scope>
    <source>
        <strain evidence="4">KOD1015</strain>
    </source>
</reference>
<dbReference type="OrthoDB" id="5946976at2759"/>
<keyword evidence="5" id="KW-1185">Reference proteome</keyword>
<dbReference type="AlphaFoldDB" id="A0A9P6FYX1"/>
<dbReference type="Gene3D" id="2.40.128.600">
    <property type="match status" value="1"/>
</dbReference>
<dbReference type="InterPro" id="IPR012338">
    <property type="entry name" value="Beta-lactam/transpept-like"/>
</dbReference>
<evidence type="ECO:0000256" key="1">
    <source>
        <dbReference type="ARBA" id="ARBA00038215"/>
    </source>
</evidence>
<name>A0A9P6FYX1_9FUNG</name>
<gene>
    <name evidence="4" type="ORF">BGW38_006817</name>
</gene>
<dbReference type="PANTHER" id="PTHR46825:SF15">
    <property type="entry name" value="BETA-LACTAMASE-RELATED DOMAIN-CONTAINING PROTEIN"/>
    <property type="match status" value="1"/>
</dbReference>
<evidence type="ECO:0000259" key="3">
    <source>
        <dbReference type="Pfam" id="PF11954"/>
    </source>
</evidence>
<dbReference type="InterPro" id="IPR021860">
    <property type="entry name" value="Peptidase_S12_Pab87-rel_C"/>
</dbReference>
<dbReference type="Proteomes" id="UP000780801">
    <property type="component" value="Unassembled WGS sequence"/>
</dbReference>
<evidence type="ECO:0000313" key="4">
    <source>
        <dbReference type="EMBL" id="KAF9584340.1"/>
    </source>
</evidence>
<dbReference type="InterPro" id="IPR050491">
    <property type="entry name" value="AmpC-like"/>
</dbReference>
<evidence type="ECO:0000313" key="5">
    <source>
        <dbReference type="Proteomes" id="UP000780801"/>
    </source>
</evidence>
<organism evidence="4 5">
    <name type="scientific">Lunasporangiospora selenospora</name>
    <dbReference type="NCBI Taxonomy" id="979761"/>
    <lineage>
        <taxon>Eukaryota</taxon>
        <taxon>Fungi</taxon>
        <taxon>Fungi incertae sedis</taxon>
        <taxon>Mucoromycota</taxon>
        <taxon>Mortierellomycotina</taxon>
        <taxon>Mortierellomycetes</taxon>
        <taxon>Mortierellales</taxon>
        <taxon>Mortierellaceae</taxon>
        <taxon>Lunasporangiospora</taxon>
    </lineage>
</organism>
<dbReference type="SUPFAM" id="SSF56601">
    <property type="entry name" value="beta-lactamase/transpeptidase-like"/>
    <property type="match status" value="1"/>
</dbReference>
<dbReference type="EMBL" id="JAABOA010000440">
    <property type="protein sequence ID" value="KAF9584340.1"/>
    <property type="molecule type" value="Genomic_DNA"/>
</dbReference>
<feature type="domain" description="Peptidase S12 Pab87-related C-terminal" evidence="3">
    <location>
        <begin position="436"/>
        <end position="528"/>
    </location>
</feature>
<comment type="similarity">
    <text evidence="1">Belongs to the peptidase S12 family.</text>
</comment>
<comment type="caution">
    <text evidence="4">The sequence shown here is derived from an EMBL/GenBank/DDBJ whole genome shotgun (WGS) entry which is preliminary data.</text>
</comment>
<feature type="domain" description="Beta-lactamase-related" evidence="2">
    <location>
        <begin position="64"/>
        <end position="383"/>
    </location>
</feature>
<evidence type="ECO:0000259" key="2">
    <source>
        <dbReference type="Pfam" id="PF00144"/>
    </source>
</evidence>
<accession>A0A9P6FYX1</accession>
<protein>
    <recommendedName>
        <fullName evidence="6">CubicO group peptidase, beta-lactamase class C family</fullName>
    </recommendedName>
</protein>
<dbReference type="PANTHER" id="PTHR46825">
    <property type="entry name" value="D-ALANYL-D-ALANINE-CARBOXYPEPTIDASE/ENDOPEPTIDASE AMPH"/>
    <property type="match status" value="1"/>
</dbReference>